<accession>A0A7N2MKI6</accession>
<dbReference type="InParanoid" id="A0A7N2MKI6"/>
<feature type="region of interest" description="Disordered" evidence="3">
    <location>
        <begin position="186"/>
        <end position="229"/>
    </location>
</feature>
<feature type="domain" description="C-JID" evidence="4">
    <location>
        <begin position="13"/>
        <end position="166"/>
    </location>
</feature>
<organism evidence="5 6">
    <name type="scientific">Quercus lobata</name>
    <name type="common">Valley oak</name>
    <dbReference type="NCBI Taxonomy" id="97700"/>
    <lineage>
        <taxon>Eukaryota</taxon>
        <taxon>Viridiplantae</taxon>
        <taxon>Streptophyta</taxon>
        <taxon>Embryophyta</taxon>
        <taxon>Tracheophyta</taxon>
        <taxon>Spermatophyta</taxon>
        <taxon>Magnoliopsida</taxon>
        <taxon>eudicotyledons</taxon>
        <taxon>Gunneridae</taxon>
        <taxon>Pentapetalae</taxon>
        <taxon>rosids</taxon>
        <taxon>fabids</taxon>
        <taxon>Fagales</taxon>
        <taxon>Fagaceae</taxon>
        <taxon>Quercus</taxon>
    </lineage>
</organism>
<evidence type="ECO:0000256" key="3">
    <source>
        <dbReference type="SAM" id="MobiDB-lite"/>
    </source>
</evidence>
<evidence type="ECO:0000256" key="1">
    <source>
        <dbReference type="ARBA" id="ARBA00022614"/>
    </source>
</evidence>
<dbReference type="EnsemblPlants" id="QL09p031857:mrna">
    <property type="protein sequence ID" value="QL09p031857:mrna"/>
    <property type="gene ID" value="QL09p031857"/>
</dbReference>
<keyword evidence="6" id="KW-1185">Reference proteome</keyword>
<dbReference type="Gramene" id="QL09p031857:mrna">
    <property type="protein sequence ID" value="QL09p031857:mrna"/>
    <property type="gene ID" value="QL09p031857"/>
</dbReference>
<dbReference type="OMA" id="GTHELWC"/>
<evidence type="ECO:0000313" key="6">
    <source>
        <dbReference type="Proteomes" id="UP000594261"/>
    </source>
</evidence>
<reference evidence="5 6" key="1">
    <citation type="journal article" date="2016" name="G3 (Bethesda)">
        <title>First Draft Assembly and Annotation of the Genome of a California Endemic Oak Quercus lobata Nee (Fagaceae).</title>
        <authorList>
            <person name="Sork V.L."/>
            <person name="Fitz-Gibbon S.T."/>
            <person name="Puiu D."/>
            <person name="Crepeau M."/>
            <person name="Gugger P.F."/>
            <person name="Sherman R."/>
            <person name="Stevens K."/>
            <person name="Langley C.H."/>
            <person name="Pellegrini M."/>
            <person name="Salzberg S.L."/>
        </authorList>
    </citation>
    <scope>NUCLEOTIDE SEQUENCE [LARGE SCALE GENOMIC DNA]</scope>
    <source>
        <strain evidence="5 6">cv. SW786</strain>
    </source>
</reference>
<proteinExistence type="predicted"/>
<keyword evidence="1" id="KW-0433">Leucine-rich repeat</keyword>
<dbReference type="EMBL" id="LRBV02000009">
    <property type="status" value="NOT_ANNOTATED_CDS"/>
    <property type="molecule type" value="Genomic_DNA"/>
</dbReference>
<evidence type="ECO:0000313" key="5">
    <source>
        <dbReference type="EnsemblPlants" id="QL09p031857:mrna"/>
    </source>
</evidence>
<sequence length="272" mass="31108">MFQRKVICFSFTIPGREIPKWFTHQSIGASMNLQVPSSLCNKLKGVVVCAIFVLRQHHPFPQHNSLFEWRGYKGTHELWCSLESDRFLFEGSGSFFFSEEFGDVESYHLFQNYHPIVQSFNEEQKEKLSQADVDIFTQIEIKFETDCPGLEVMKCGGRLIFEQDIEDLNQTMPRCSNSSSCSITPYEDDFEGSTKDTKTKRSRDDNDGTSGEAHKDKVTLTAKKRNPSESRSFDESVQLIICTAEESQFKHTDVDKLKLEGKINTLVALSVN</sequence>
<protein>
    <recommendedName>
        <fullName evidence="4">C-JID domain-containing protein</fullName>
    </recommendedName>
</protein>
<dbReference type="FunCoup" id="A0A7N2MKI6">
    <property type="interactions" value="61"/>
</dbReference>
<feature type="compositionally biased region" description="Basic and acidic residues" evidence="3">
    <location>
        <begin position="192"/>
        <end position="218"/>
    </location>
</feature>
<evidence type="ECO:0000259" key="4">
    <source>
        <dbReference type="Pfam" id="PF20160"/>
    </source>
</evidence>
<evidence type="ECO:0000256" key="2">
    <source>
        <dbReference type="ARBA" id="ARBA00022737"/>
    </source>
</evidence>
<dbReference type="InterPro" id="IPR045344">
    <property type="entry name" value="C-JID"/>
</dbReference>
<reference evidence="5" key="2">
    <citation type="submission" date="2021-01" db="UniProtKB">
        <authorList>
            <consortium name="EnsemblPlants"/>
        </authorList>
    </citation>
    <scope>IDENTIFICATION</scope>
</reference>
<dbReference type="Proteomes" id="UP000594261">
    <property type="component" value="Chromosome 9"/>
</dbReference>
<keyword evidence="2" id="KW-0677">Repeat</keyword>
<name>A0A7N2MKI6_QUELO</name>
<dbReference type="Pfam" id="PF20160">
    <property type="entry name" value="C-JID"/>
    <property type="match status" value="1"/>
</dbReference>
<dbReference type="AlphaFoldDB" id="A0A7N2MKI6"/>